<dbReference type="InterPro" id="IPR050411">
    <property type="entry name" value="AlphaKG_dependent_hydroxylases"/>
</dbReference>
<evidence type="ECO:0000256" key="3">
    <source>
        <dbReference type="ARBA" id="ARBA00023194"/>
    </source>
</evidence>
<keyword evidence="2" id="KW-0560">Oxidoreductase</keyword>
<dbReference type="SUPFAM" id="SSF51197">
    <property type="entry name" value="Clavaminate synthase-like"/>
    <property type="match status" value="1"/>
</dbReference>
<proteinExistence type="predicted"/>
<dbReference type="Gene3D" id="3.60.130.10">
    <property type="entry name" value="Clavaminate synthase-like"/>
    <property type="match status" value="1"/>
</dbReference>
<keyword evidence="3" id="KW-0045">Antibiotic biosynthesis</keyword>
<dbReference type="Proteomes" id="UP001207742">
    <property type="component" value="Unassembled WGS sequence"/>
</dbReference>
<evidence type="ECO:0000259" key="4">
    <source>
        <dbReference type="Pfam" id="PF02668"/>
    </source>
</evidence>
<comment type="cofactor">
    <cofactor evidence="1">
        <name>Fe(2+)</name>
        <dbReference type="ChEBI" id="CHEBI:29033"/>
    </cofactor>
</comment>
<keyword evidence="5" id="KW-0223">Dioxygenase</keyword>
<dbReference type="Pfam" id="PF02668">
    <property type="entry name" value="TauD"/>
    <property type="match status" value="1"/>
</dbReference>
<sequence length="318" mass="36148">MEKLNIQEIAGRKMLLQTANIGISPVDWAVQYKEAVAAVLAEEGALLIRGLNIKSGEEFSRMLTLFFGSEPGAYTYRSTPRTSVEHNIYTASEYHPSETIPQHNENAYAHTWPLTIGFLCVQKAATMGNTPISDSRVAYAQIPADIREEFERKKVMYVRNYSDVDLPWTEVFQTTEKGEVEAFCKAHNIGFEWTETGLRTKQINQGVIQHPVTAEKLWFNQAHLFHVSSLQEDLQESLLDLLGEEFLPRNAYFGDGTPIDTEALSIIREVYDNTKFSFQWENQDLLLLDNMLFTHGREPFSGDRKVLVGMGRNYIPAS</sequence>
<name>A0ABT3IJW9_9BACT</name>
<evidence type="ECO:0000256" key="1">
    <source>
        <dbReference type="ARBA" id="ARBA00001954"/>
    </source>
</evidence>
<dbReference type="PANTHER" id="PTHR10696">
    <property type="entry name" value="GAMMA-BUTYROBETAINE HYDROXYLASE-RELATED"/>
    <property type="match status" value="1"/>
</dbReference>
<evidence type="ECO:0000313" key="6">
    <source>
        <dbReference type="Proteomes" id="UP001207742"/>
    </source>
</evidence>
<dbReference type="EMBL" id="JAPDNS010000001">
    <property type="protein sequence ID" value="MCW3484221.1"/>
    <property type="molecule type" value="Genomic_DNA"/>
</dbReference>
<dbReference type="GO" id="GO:0051213">
    <property type="term" value="F:dioxygenase activity"/>
    <property type="evidence" value="ECO:0007669"/>
    <property type="project" value="UniProtKB-KW"/>
</dbReference>
<comment type="caution">
    <text evidence="5">The sequence shown here is derived from an EMBL/GenBank/DDBJ whole genome shotgun (WGS) entry which is preliminary data.</text>
</comment>
<dbReference type="InterPro" id="IPR003819">
    <property type="entry name" value="TauD/TfdA-like"/>
</dbReference>
<evidence type="ECO:0000256" key="2">
    <source>
        <dbReference type="ARBA" id="ARBA00023002"/>
    </source>
</evidence>
<organism evidence="5 6">
    <name type="scientific">Chitinophaga nivalis</name>
    <dbReference type="NCBI Taxonomy" id="2991709"/>
    <lineage>
        <taxon>Bacteria</taxon>
        <taxon>Pseudomonadati</taxon>
        <taxon>Bacteroidota</taxon>
        <taxon>Chitinophagia</taxon>
        <taxon>Chitinophagales</taxon>
        <taxon>Chitinophagaceae</taxon>
        <taxon>Chitinophaga</taxon>
    </lineage>
</organism>
<evidence type="ECO:0000313" key="5">
    <source>
        <dbReference type="EMBL" id="MCW3484221.1"/>
    </source>
</evidence>
<dbReference type="InterPro" id="IPR042098">
    <property type="entry name" value="TauD-like_sf"/>
</dbReference>
<protein>
    <submittedName>
        <fullName evidence="5">TauD/TfdA family dioxygenase</fullName>
    </submittedName>
</protein>
<dbReference type="PANTHER" id="PTHR10696:SF56">
    <property type="entry name" value="TAUD_TFDA-LIKE DOMAIN-CONTAINING PROTEIN"/>
    <property type="match status" value="1"/>
</dbReference>
<gene>
    <name evidence="5" type="ORF">OL497_09975</name>
</gene>
<keyword evidence="6" id="KW-1185">Reference proteome</keyword>
<reference evidence="5 6" key="1">
    <citation type="submission" date="2022-10" db="EMBL/GenBank/DDBJ databases">
        <title>Chitinophaga nivalis PC15 sp. nov., isolated from Pyeongchang county, South Korea.</title>
        <authorList>
            <person name="Trinh H.N."/>
        </authorList>
    </citation>
    <scope>NUCLEOTIDE SEQUENCE [LARGE SCALE GENOMIC DNA]</scope>
    <source>
        <strain evidence="5 6">PC14</strain>
    </source>
</reference>
<feature type="domain" description="TauD/TfdA-like" evidence="4">
    <location>
        <begin position="31"/>
        <end position="309"/>
    </location>
</feature>
<dbReference type="RefSeq" id="WP_264729740.1">
    <property type="nucleotide sequence ID" value="NZ_JAPDNR010000001.1"/>
</dbReference>
<accession>A0ABT3IJW9</accession>